<dbReference type="Proteomes" id="UP001056539">
    <property type="component" value="Chromosome"/>
</dbReference>
<organism evidence="1 2">
    <name type="scientific">Thermospira aquatica</name>
    <dbReference type="NCBI Taxonomy" id="2828656"/>
    <lineage>
        <taxon>Bacteria</taxon>
        <taxon>Pseudomonadati</taxon>
        <taxon>Spirochaetota</taxon>
        <taxon>Spirochaetia</taxon>
        <taxon>Brevinematales</taxon>
        <taxon>Thermospiraceae</taxon>
        <taxon>Thermospira</taxon>
    </lineage>
</organism>
<proteinExistence type="predicted"/>
<accession>A0AAX3BFU3</accession>
<sequence>MKKELLGLFLWLAWGGAAFCQEHDEIYRLVEKGMVLDGFQRILHNDVRYTNFSLMIRAANLLLQWGISSNGEEFLLSNSDGEKRSYYFPVEAVLLPFTNQYAKDGTLWETLCRYYARGFDEGWFFTEEKARRFLQLMDTYQKTVKTPLPSLLASQVRALKILQNTNEAWSLATNLVARYPKDPDVVFIYAEMLYFRQNGGEALQTLQQFYPQLVSLRDRVRFGLLSAQLYLENQKPQEALFLAERLLAYYTNETVFFLILEASYQLKQWRRFTDRGLLLLGFNPESTENLVRISRFFILARQREWAEVFFEKALDNYGVSPLRRGLLYFYLGEVYRNLQLRDNAIGAYEQARAEFLLVEPVPSENLAMIDMMIYRTKNP</sequence>
<dbReference type="SUPFAM" id="SSF48452">
    <property type="entry name" value="TPR-like"/>
    <property type="match status" value="1"/>
</dbReference>
<protein>
    <recommendedName>
        <fullName evidence="3">Tetratricopeptide repeat protein</fullName>
    </recommendedName>
</protein>
<reference evidence="1" key="1">
    <citation type="submission" date="2021-04" db="EMBL/GenBank/DDBJ databases">
        <authorList>
            <person name="Postec A."/>
        </authorList>
    </citation>
    <scope>NUCLEOTIDE SEQUENCE</scope>
    <source>
        <strain evidence="1">F1F22</strain>
    </source>
</reference>
<reference evidence="1" key="2">
    <citation type="submission" date="2022-06" db="EMBL/GenBank/DDBJ databases">
        <title>Thermospira aquatica gen. nov., sp. nov.</title>
        <authorList>
            <person name="Ben Ali Gam Z."/>
            <person name="Labat M."/>
        </authorList>
    </citation>
    <scope>NUCLEOTIDE SEQUENCE</scope>
    <source>
        <strain evidence="1">F1F22</strain>
    </source>
</reference>
<dbReference type="AlphaFoldDB" id="A0AAX3BFU3"/>
<dbReference type="EMBL" id="CP073355">
    <property type="protein sequence ID" value="URA11272.1"/>
    <property type="molecule type" value="Genomic_DNA"/>
</dbReference>
<dbReference type="InterPro" id="IPR011990">
    <property type="entry name" value="TPR-like_helical_dom_sf"/>
</dbReference>
<dbReference type="KEGG" id="taqu:KDW03_05610"/>
<gene>
    <name evidence="1" type="ORF">KDW03_05610</name>
</gene>
<evidence type="ECO:0000313" key="1">
    <source>
        <dbReference type="EMBL" id="URA11272.1"/>
    </source>
</evidence>
<dbReference type="RefSeq" id="WP_271436404.1">
    <property type="nucleotide sequence ID" value="NZ_CP073355.1"/>
</dbReference>
<keyword evidence="2" id="KW-1185">Reference proteome</keyword>
<evidence type="ECO:0000313" key="2">
    <source>
        <dbReference type="Proteomes" id="UP001056539"/>
    </source>
</evidence>
<dbReference type="Gene3D" id="1.25.40.10">
    <property type="entry name" value="Tetratricopeptide repeat domain"/>
    <property type="match status" value="1"/>
</dbReference>
<evidence type="ECO:0008006" key="3">
    <source>
        <dbReference type="Google" id="ProtNLM"/>
    </source>
</evidence>
<name>A0AAX3BFU3_9SPIR</name>